<feature type="transmembrane region" description="Helical" evidence="1">
    <location>
        <begin position="193"/>
        <end position="214"/>
    </location>
</feature>
<sequence length="421" mass="45661">MATHVIQIGHQRFVCGLFWQSLSRRHELRKEAIELGRKLSFDLMVLRMDRSVAAAGFANAGDGVQSGVASLGIVVAKAIAKQGAFYNGRQQPAPNWLGAFRLPDGRWAFFAIRDGSFLPNGDFIGSADEVFERLNSDYALGGWNTVIGDPEIEPMGFHNFYARRIDDLLDSRRGRVRAPQWTRLRPVRRGLPWQALGLAAGVAVAATGVSVWYAHHRAAEQRERDRALALARAGLRAGASGPATHPWARLPDPGQFARACQRHFALLAPGGWTLDRYVCDPQGVQYAWSRNGSTVALLLAGAPSAQLDASGEHASFSEPFEMGTPRDEALLPGAGLKAELLARFQAMNVPATLSPVAAPQQDALAPVGSTPPPWHQWRLLARLGGLPPEQFTPLLSAAGVRLVKLTYQAGDWSAEGVVYAN</sequence>
<gene>
    <name evidence="2" type="ORF">C5615_12540</name>
</gene>
<name>A0A2S8IV61_BURCE</name>
<keyword evidence="1" id="KW-1133">Transmembrane helix</keyword>
<dbReference type="RefSeq" id="WP_034179939.1">
    <property type="nucleotide sequence ID" value="NZ_PUIQ01000013.1"/>
</dbReference>
<keyword evidence="1" id="KW-0472">Membrane</keyword>
<comment type="caution">
    <text evidence="2">The sequence shown here is derived from an EMBL/GenBank/DDBJ whole genome shotgun (WGS) entry which is preliminary data.</text>
</comment>
<accession>A0A2S8IV61</accession>
<evidence type="ECO:0000313" key="3">
    <source>
        <dbReference type="Proteomes" id="UP000238206"/>
    </source>
</evidence>
<evidence type="ECO:0000313" key="2">
    <source>
        <dbReference type="EMBL" id="PQP18667.1"/>
    </source>
</evidence>
<dbReference type="InterPro" id="IPR009663">
    <property type="entry name" value="PAP_PilO"/>
</dbReference>
<protein>
    <submittedName>
        <fullName evidence="2">PilO family protein</fullName>
    </submittedName>
</protein>
<dbReference type="EMBL" id="PUIQ01000013">
    <property type="protein sequence ID" value="PQP18667.1"/>
    <property type="molecule type" value="Genomic_DNA"/>
</dbReference>
<dbReference type="Proteomes" id="UP000238206">
    <property type="component" value="Unassembled WGS sequence"/>
</dbReference>
<reference evidence="2 3" key="1">
    <citation type="submission" date="2018-02" db="EMBL/GenBank/DDBJ databases">
        <title>Draft genome sequencing of Burkholderia cepacia Y14-15.</title>
        <authorList>
            <person name="Zheng B.-X."/>
        </authorList>
    </citation>
    <scope>NUCLEOTIDE SEQUENCE [LARGE SCALE GENOMIC DNA]</scope>
    <source>
        <strain evidence="2 3">Y14-15</strain>
    </source>
</reference>
<keyword evidence="1" id="KW-0812">Transmembrane</keyword>
<organism evidence="2 3">
    <name type="scientific">Burkholderia cepacia</name>
    <name type="common">Pseudomonas cepacia</name>
    <dbReference type="NCBI Taxonomy" id="292"/>
    <lineage>
        <taxon>Bacteria</taxon>
        <taxon>Pseudomonadati</taxon>
        <taxon>Pseudomonadota</taxon>
        <taxon>Betaproteobacteria</taxon>
        <taxon>Burkholderiales</taxon>
        <taxon>Burkholderiaceae</taxon>
        <taxon>Burkholderia</taxon>
        <taxon>Burkholderia cepacia complex</taxon>
    </lineage>
</organism>
<dbReference type="AlphaFoldDB" id="A0A2S8IV61"/>
<dbReference type="Pfam" id="PF06864">
    <property type="entry name" value="PAP_PilO"/>
    <property type="match status" value="1"/>
</dbReference>
<proteinExistence type="predicted"/>
<evidence type="ECO:0000256" key="1">
    <source>
        <dbReference type="SAM" id="Phobius"/>
    </source>
</evidence>